<evidence type="ECO:0000256" key="1">
    <source>
        <dbReference type="SAM" id="MobiDB-lite"/>
    </source>
</evidence>
<reference evidence="2 3" key="1">
    <citation type="submission" date="2019-04" db="EMBL/GenBank/DDBJ databases">
        <title>Herbidospora sp. NEAU-GS14.nov., a novel actinomycete isolated from soil.</title>
        <authorList>
            <person name="Han L."/>
        </authorList>
    </citation>
    <scope>NUCLEOTIDE SEQUENCE [LARGE SCALE GENOMIC DNA]</scope>
    <source>
        <strain evidence="2 3">NEAU-GS14</strain>
    </source>
</reference>
<name>A0A4U3MQ87_9ACTN</name>
<comment type="caution">
    <text evidence="2">The sequence shown here is derived from an EMBL/GenBank/DDBJ whole genome shotgun (WGS) entry which is preliminary data.</text>
</comment>
<dbReference type="EMBL" id="SZQA01000002">
    <property type="protein sequence ID" value="TKK90924.1"/>
    <property type="molecule type" value="Genomic_DNA"/>
</dbReference>
<proteinExistence type="predicted"/>
<protein>
    <submittedName>
        <fullName evidence="2">Uncharacterized protein</fullName>
    </submittedName>
</protein>
<dbReference type="AlphaFoldDB" id="A0A4U3MQ87"/>
<feature type="compositionally biased region" description="Pro residues" evidence="1">
    <location>
        <begin position="66"/>
        <end position="82"/>
    </location>
</feature>
<evidence type="ECO:0000313" key="3">
    <source>
        <dbReference type="Proteomes" id="UP000308705"/>
    </source>
</evidence>
<keyword evidence="3" id="KW-1185">Reference proteome</keyword>
<accession>A0A4U3MQ87</accession>
<dbReference type="Proteomes" id="UP000308705">
    <property type="component" value="Unassembled WGS sequence"/>
</dbReference>
<gene>
    <name evidence="2" type="ORF">FDA94_03985</name>
</gene>
<feature type="region of interest" description="Disordered" evidence="1">
    <location>
        <begin position="42"/>
        <end position="86"/>
    </location>
</feature>
<evidence type="ECO:0000313" key="2">
    <source>
        <dbReference type="EMBL" id="TKK90924.1"/>
    </source>
</evidence>
<dbReference type="OrthoDB" id="3971500at2"/>
<sequence length="279" mass="30593">MPKVSPKARRLYVRVPVWANLLGGALLVTQVITGISLAANSGATPTALPRPDRPAPPRPVTATTPTPEPTPTPTEEPTPSPSPTLEVDRIAEGTVVRLKKYSGTPSQVIGEVRDRKARLRYAELGKPWKPAKGQPEGLFSDGRYSTRQSFVTEEYGPDLDSEWFADIDAQRLWSDVDGGDSPYDAAVAMLDYKQENNFPRGTKGKDVASQRVPNGWLVAREMRMPPSELGRKARLELAVAVAVETGADRPSVIWITIPDTHKRLWPDIATVVSSLRVLR</sequence>
<organism evidence="2 3">
    <name type="scientific">Herbidospora galbida</name>
    <dbReference type="NCBI Taxonomy" id="2575442"/>
    <lineage>
        <taxon>Bacteria</taxon>
        <taxon>Bacillati</taxon>
        <taxon>Actinomycetota</taxon>
        <taxon>Actinomycetes</taxon>
        <taxon>Streptosporangiales</taxon>
        <taxon>Streptosporangiaceae</taxon>
        <taxon>Herbidospora</taxon>
    </lineage>
</organism>
<dbReference type="RefSeq" id="WP_137245655.1">
    <property type="nucleotide sequence ID" value="NZ_SZQA01000002.1"/>
</dbReference>